<dbReference type="GO" id="GO:0060255">
    <property type="term" value="P:regulation of macromolecule metabolic process"/>
    <property type="evidence" value="ECO:0007669"/>
    <property type="project" value="UniProtKB-ARBA"/>
</dbReference>
<feature type="transmembrane region" description="Helical" evidence="17">
    <location>
        <begin position="113"/>
        <end position="131"/>
    </location>
</feature>
<dbReference type="FunFam" id="1.20.1250.20:FF:000193">
    <property type="entry name" value="Solute carrier family 45 member 3"/>
    <property type="match status" value="1"/>
</dbReference>
<keyword evidence="18" id="KW-0732">Signal</keyword>
<dbReference type="Pfam" id="PF00096">
    <property type="entry name" value="zf-C2H2"/>
    <property type="match status" value="2"/>
</dbReference>
<feature type="signal peptide" evidence="18">
    <location>
        <begin position="1"/>
        <end position="23"/>
    </location>
</feature>
<dbReference type="FunFam" id="3.30.160.60:FF:002639">
    <property type="entry name" value="Kruppel-Like Factor (Zinc finger protein)"/>
    <property type="match status" value="1"/>
</dbReference>
<evidence type="ECO:0000256" key="7">
    <source>
        <dbReference type="ARBA" id="ARBA00022771"/>
    </source>
</evidence>
<evidence type="ECO:0000256" key="8">
    <source>
        <dbReference type="ARBA" id="ARBA00022833"/>
    </source>
</evidence>
<keyword evidence="5" id="KW-0479">Metal-binding</keyword>
<dbReference type="EMBL" id="FR906105">
    <property type="protein sequence ID" value="CDQ83089.1"/>
    <property type="molecule type" value="Genomic_DNA"/>
</dbReference>
<feature type="transmembrane region" description="Helical" evidence="17">
    <location>
        <begin position="152"/>
        <end position="169"/>
    </location>
</feature>
<dbReference type="GO" id="GO:0003677">
    <property type="term" value="F:DNA binding"/>
    <property type="evidence" value="ECO:0007669"/>
    <property type="project" value="UniProtKB-KW"/>
</dbReference>
<name>A0A060Y121_ONCMY</name>
<sequence>MQGRVCQLLLVNALTCGLEVCMAAGTFYIPPLLLQAGMEERYMTMVLGVGPVLGLIFVPMIGSYSDSWRGRFGRRRPFIWLLCVGVLLGLQVLPQASHLAALLYPQRPRWLEGILLVGAACLLEFSGQACFTPLEALISDQFPGEEESRRAFSVYSLMISLGGCLGYLLPALDWSHAPTAAYLGGQEAFIYALITLIFLTCLLSTVFISEDRWTGGEGTRKGVSVSSTLSPSHWRSRYCGHPLLSRTQCVQMAVGWCVSLCVSALPRVYGVCMSLPAVIRRLFVAELFSWMALMSFMLFYTDFMGMGLYRGVPNATPGTQERLRYDEGVRMASVGLFLQCLISVVCSILMERWMVLLGTRAVYVSSVILLALATAVMSFSKSVVMVTVMAAATGYTFCVLQVLPYTLLCLYHSDKRVFFSSSKCRPSHQGESDDHTNSKPLLTPDHGKTPLLTSASPHVSLPLEREGEAIPVPQRGMCLDMAILDSAYLLSQVLPALCLGSIVQQSHSVSAYMASACFLSLLSLLCSTGVVFTRSDLHKLTGCSEKRGSPVYLDCIWTVSMVSLSNIALVSDNDLFREGVSLVSLGLVEGEGSEGGSEGGSFTSCYSPEAGDMGARLSFSPGEEEDDEEEGGLLRLYLSPTEGLPDFSPRLPSPFSPTMEDIEEFLREKMELVREGVLFSSEPIEEPAPSPSSSMEQPLSSGGHSEPGTSNALSPPSPQTPNCPHTRSPSPLTPSVFLGAPLVFQVQSLPLAQPHPQTGSPPGASSGLRLAHLVLGLHGGQNVTLLASQVPSTSATLLNIASTDAPDQKYVKIAPLPITVRIAGGLVGATVIGGHSGGVVVKSVAPPRVNRPPPKETLRVHKCSHPGCEKMYTKSSHLKAHFRRHTGEKPYTCSWPDCVWRFSRSDELSRHRRSHSGVKPYECSLCEKKFARSDHLSKHTKVHRSPRPGRIVRTTV</sequence>
<keyword evidence="14" id="KW-0539">Nucleus</keyword>
<feature type="transmembrane region" description="Helical" evidence="17">
    <location>
        <begin position="287"/>
        <end position="309"/>
    </location>
</feature>
<feature type="transmembrane region" description="Helical" evidence="17">
    <location>
        <begin position="361"/>
        <end position="380"/>
    </location>
</feature>
<dbReference type="GO" id="GO:0005634">
    <property type="term" value="C:nucleus"/>
    <property type="evidence" value="ECO:0007669"/>
    <property type="project" value="UniProtKB-SubCell"/>
</dbReference>
<dbReference type="PANTHER" id="PTHR19432:SF37">
    <property type="entry name" value="SOLUTE CARRIER FAMILY 45 MEMBER 3"/>
    <property type="match status" value="1"/>
</dbReference>
<dbReference type="GO" id="GO:0008506">
    <property type="term" value="F:sucrose:proton symporter activity"/>
    <property type="evidence" value="ECO:0007669"/>
    <property type="project" value="TreeGrafter"/>
</dbReference>
<dbReference type="SUPFAM" id="SSF57667">
    <property type="entry name" value="beta-beta-alpha zinc fingers"/>
    <property type="match status" value="2"/>
</dbReference>
<keyword evidence="7 15" id="KW-0863">Zinc-finger</keyword>
<keyword evidence="13" id="KW-0804">Transcription</keyword>
<keyword evidence="6" id="KW-0677">Repeat</keyword>
<feature type="domain" description="C2H2-type" evidence="19">
    <location>
        <begin position="891"/>
        <end position="920"/>
    </location>
</feature>
<evidence type="ECO:0000256" key="9">
    <source>
        <dbReference type="ARBA" id="ARBA00022989"/>
    </source>
</evidence>
<evidence type="ECO:0000313" key="21">
    <source>
        <dbReference type="Proteomes" id="UP000193380"/>
    </source>
</evidence>
<evidence type="ECO:0000259" key="19">
    <source>
        <dbReference type="PROSITE" id="PS50157"/>
    </source>
</evidence>
<evidence type="ECO:0000256" key="11">
    <source>
        <dbReference type="ARBA" id="ARBA00023125"/>
    </source>
</evidence>
<evidence type="ECO:0000256" key="17">
    <source>
        <dbReference type="SAM" id="Phobius"/>
    </source>
</evidence>
<evidence type="ECO:0000256" key="5">
    <source>
        <dbReference type="ARBA" id="ARBA00022723"/>
    </source>
</evidence>
<evidence type="ECO:0000256" key="4">
    <source>
        <dbReference type="ARBA" id="ARBA00022692"/>
    </source>
</evidence>
<dbReference type="PROSITE" id="PS00028">
    <property type="entry name" value="ZINC_FINGER_C2H2_1"/>
    <property type="match status" value="3"/>
</dbReference>
<dbReference type="GO" id="GO:0016020">
    <property type="term" value="C:membrane"/>
    <property type="evidence" value="ECO:0007669"/>
    <property type="project" value="UniProtKB-SubCell"/>
</dbReference>
<reference evidence="20" key="1">
    <citation type="journal article" date="2014" name="Nat. Commun.">
        <title>The rainbow trout genome provides novel insights into evolution after whole-genome duplication in vertebrates.</title>
        <authorList>
            <person name="Berthelot C."/>
            <person name="Brunet F."/>
            <person name="Chalopin D."/>
            <person name="Juanchich A."/>
            <person name="Bernard M."/>
            <person name="Noel B."/>
            <person name="Bento P."/>
            <person name="Da Silva C."/>
            <person name="Labadie K."/>
            <person name="Alberti A."/>
            <person name="Aury J.M."/>
            <person name="Louis A."/>
            <person name="Dehais P."/>
            <person name="Bardou P."/>
            <person name="Montfort J."/>
            <person name="Klopp C."/>
            <person name="Cabau C."/>
            <person name="Gaspin C."/>
            <person name="Thorgaard G.H."/>
            <person name="Boussaha M."/>
            <person name="Quillet E."/>
            <person name="Guyomard R."/>
            <person name="Galiana D."/>
            <person name="Bobe J."/>
            <person name="Volff J.N."/>
            <person name="Genet C."/>
            <person name="Wincker P."/>
            <person name="Jaillon O."/>
            <person name="Roest Crollius H."/>
            <person name="Guiguen Y."/>
        </authorList>
    </citation>
    <scope>NUCLEOTIDE SEQUENCE [LARGE SCALE GENOMIC DNA]</scope>
</reference>
<evidence type="ECO:0000256" key="1">
    <source>
        <dbReference type="ARBA" id="ARBA00004123"/>
    </source>
</evidence>
<evidence type="ECO:0000256" key="3">
    <source>
        <dbReference type="ARBA" id="ARBA00022448"/>
    </source>
</evidence>
<dbReference type="GO" id="GO:0008270">
    <property type="term" value="F:zinc ion binding"/>
    <property type="evidence" value="ECO:0007669"/>
    <property type="project" value="UniProtKB-KW"/>
</dbReference>
<dbReference type="AlphaFoldDB" id="A0A060Y121"/>
<keyword evidence="11" id="KW-0238">DNA-binding</keyword>
<feature type="transmembrane region" description="Helical" evidence="17">
    <location>
        <begin position="509"/>
        <end position="531"/>
    </location>
</feature>
<dbReference type="PaxDb" id="8022-A0A060Y121"/>
<feature type="domain" description="C2H2-type" evidence="19">
    <location>
        <begin position="921"/>
        <end position="948"/>
    </location>
</feature>
<feature type="compositionally biased region" description="Basic and acidic residues" evidence="16">
    <location>
        <begin position="428"/>
        <end position="437"/>
    </location>
</feature>
<evidence type="ECO:0000256" key="16">
    <source>
        <dbReference type="SAM" id="MobiDB-lite"/>
    </source>
</evidence>
<accession>A0A060Y121</accession>
<dbReference type="PROSITE" id="PS50157">
    <property type="entry name" value="ZINC_FINGER_C2H2_2"/>
    <property type="match status" value="3"/>
</dbReference>
<evidence type="ECO:0000256" key="14">
    <source>
        <dbReference type="ARBA" id="ARBA00023242"/>
    </source>
</evidence>
<keyword evidence="3" id="KW-0813">Transport</keyword>
<organism evidence="20 21">
    <name type="scientific">Oncorhynchus mykiss</name>
    <name type="common">Rainbow trout</name>
    <name type="synonym">Salmo gairdneri</name>
    <dbReference type="NCBI Taxonomy" id="8022"/>
    <lineage>
        <taxon>Eukaryota</taxon>
        <taxon>Metazoa</taxon>
        <taxon>Chordata</taxon>
        <taxon>Craniata</taxon>
        <taxon>Vertebrata</taxon>
        <taxon>Euteleostomi</taxon>
        <taxon>Actinopterygii</taxon>
        <taxon>Neopterygii</taxon>
        <taxon>Teleostei</taxon>
        <taxon>Protacanthopterygii</taxon>
        <taxon>Salmoniformes</taxon>
        <taxon>Salmonidae</taxon>
        <taxon>Salmoninae</taxon>
        <taxon>Oncorhynchus</taxon>
    </lineage>
</organism>
<evidence type="ECO:0000313" key="20">
    <source>
        <dbReference type="EMBL" id="CDQ83089.1"/>
    </source>
</evidence>
<feature type="transmembrane region" description="Helical" evidence="17">
    <location>
        <begin position="329"/>
        <end position="349"/>
    </location>
</feature>
<evidence type="ECO:0000256" key="12">
    <source>
        <dbReference type="ARBA" id="ARBA00023136"/>
    </source>
</evidence>
<evidence type="ECO:0000256" key="15">
    <source>
        <dbReference type="PROSITE-ProRule" id="PRU00042"/>
    </source>
</evidence>
<dbReference type="SMART" id="SM00355">
    <property type="entry name" value="ZnF_C2H2"/>
    <property type="match status" value="3"/>
</dbReference>
<dbReference type="FunFam" id="3.30.160.60:FF:000018">
    <property type="entry name" value="Krueppel-like factor 15"/>
    <property type="match status" value="1"/>
</dbReference>
<feature type="chain" id="PRO_5001596577" description="C2H2-type domain-containing protein" evidence="18">
    <location>
        <begin position="24"/>
        <end position="956"/>
    </location>
</feature>
<keyword evidence="9 17" id="KW-1133">Transmembrane helix</keyword>
<dbReference type="FunFam" id="3.30.160.60:FF:000624">
    <property type="entry name" value="zinc finger protein 697"/>
    <property type="match status" value="1"/>
</dbReference>
<gene>
    <name evidence="20" type="ORF">GSONMT00025393001</name>
</gene>
<dbReference type="Gene3D" id="3.30.160.60">
    <property type="entry name" value="Classic Zinc Finger"/>
    <property type="match status" value="3"/>
</dbReference>
<feature type="domain" description="C2H2-type" evidence="19">
    <location>
        <begin position="861"/>
        <end position="890"/>
    </location>
</feature>
<protein>
    <recommendedName>
        <fullName evidence="19">C2H2-type domain-containing protein</fullName>
    </recommendedName>
</protein>
<proteinExistence type="predicted"/>
<dbReference type="SUPFAM" id="SSF103473">
    <property type="entry name" value="MFS general substrate transporter"/>
    <property type="match status" value="1"/>
</dbReference>
<dbReference type="Proteomes" id="UP000193380">
    <property type="component" value="Unassembled WGS sequence"/>
</dbReference>
<evidence type="ECO:0000256" key="6">
    <source>
        <dbReference type="ARBA" id="ARBA00022737"/>
    </source>
</evidence>
<feature type="compositionally biased region" description="Low complexity" evidence="16">
    <location>
        <begin position="691"/>
        <end position="701"/>
    </location>
</feature>
<evidence type="ECO:0000256" key="13">
    <source>
        <dbReference type="ARBA" id="ARBA00023163"/>
    </source>
</evidence>
<keyword evidence="8" id="KW-0862">Zinc</keyword>
<feature type="region of interest" description="Disordered" evidence="16">
    <location>
        <begin position="423"/>
        <end position="443"/>
    </location>
</feature>
<keyword evidence="4 17" id="KW-0812">Transmembrane</keyword>
<dbReference type="Gene3D" id="1.20.1250.20">
    <property type="entry name" value="MFS general substrate transporter like domains"/>
    <property type="match status" value="1"/>
</dbReference>
<dbReference type="InterPro" id="IPR013087">
    <property type="entry name" value="Znf_C2H2_type"/>
</dbReference>
<reference evidence="20" key="2">
    <citation type="submission" date="2014-03" db="EMBL/GenBank/DDBJ databases">
        <authorList>
            <person name="Genoscope - CEA"/>
        </authorList>
    </citation>
    <scope>NUCLEOTIDE SEQUENCE</scope>
</reference>
<feature type="transmembrane region" description="Helical" evidence="17">
    <location>
        <begin position="77"/>
        <end position="93"/>
    </location>
</feature>
<dbReference type="InterPro" id="IPR036236">
    <property type="entry name" value="Znf_C2H2_sf"/>
</dbReference>
<feature type="compositionally biased region" description="Basic residues" evidence="16">
    <location>
        <begin position="938"/>
        <end position="947"/>
    </location>
</feature>
<feature type="transmembrane region" description="Helical" evidence="17">
    <location>
        <begin position="386"/>
        <end position="411"/>
    </location>
</feature>
<feature type="transmembrane region" description="Helical" evidence="17">
    <location>
        <begin position="42"/>
        <end position="65"/>
    </location>
</feature>
<evidence type="ECO:0000256" key="18">
    <source>
        <dbReference type="SAM" id="SignalP"/>
    </source>
</evidence>
<evidence type="ECO:0000256" key="2">
    <source>
        <dbReference type="ARBA" id="ARBA00004141"/>
    </source>
</evidence>
<dbReference type="InterPro" id="IPR036259">
    <property type="entry name" value="MFS_trans_sf"/>
</dbReference>
<feature type="region of interest" description="Disordered" evidence="16">
    <location>
        <begin position="937"/>
        <end position="956"/>
    </location>
</feature>
<keyword evidence="12 17" id="KW-0472">Membrane</keyword>
<evidence type="ECO:0000256" key="10">
    <source>
        <dbReference type="ARBA" id="ARBA00023015"/>
    </source>
</evidence>
<dbReference type="PANTHER" id="PTHR19432">
    <property type="entry name" value="SUGAR TRANSPORTER"/>
    <property type="match status" value="1"/>
</dbReference>
<feature type="region of interest" description="Disordered" evidence="16">
    <location>
        <begin position="680"/>
        <end position="732"/>
    </location>
</feature>
<feature type="transmembrane region" description="Helical" evidence="17">
    <location>
        <begin position="189"/>
        <end position="208"/>
    </location>
</feature>
<keyword evidence="10" id="KW-0805">Transcription regulation</keyword>
<comment type="subcellular location">
    <subcellularLocation>
        <location evidence="2">Membrane</location>
        <topology evidence="2">Multi-pass membrane protein</topology>
    </subcellularLocation>
    <subcellularLocation>
        <location evidence="1">Nucleus</location>
    </subcellularLocation>
</comment>